<proteinExistence type="predicted"/>
<comment type="caution">
    <text evidence="2">The sequence shown here is derived from an EMBL/GenBank/DDBJ whole genome shotgun (WGS) entry which is preliminary data.</text>
</comment>
<evidence type="ECO:0000256" key="1">
    <source>
        <dbReference type="SAM" id="MobiDB-lite"/>
    </source>
</evidence>
<evidence type="ECO:0000313" key="2">
    <source>
        <dbReference type="EMBL" id="RSX50884.1"/>
    </source>
</evidence>
<gene>
    <name evidence="2" type="ORF">D2E23_1175</name>
</gene>
<keyword evidence="3" id="KW-1185">Reference proteome</keyword>
<accession>A0A430FDC5</accession>
<name>A0A430FDC5_9BIFI</name>
<reference evidence="2 3" key="1">
    <citation type="submission" date="2018-09" db="EMBL/GenBank/DDBJ databases">
        <title>Characterization of the phylogenetic diversity of five novel species belonging to the genus Bifidobacterium.</title>
        <authorList>
            <person name="Lugli G.A."/>
            <person name="Duranti S."/>
            <person name="Milani C."/>
        </authorList>
    </citation>
    <scope>NUCLEOTIDE SEQUENCE [LARGE SCALE GENOMIC DNA]</scope>
    <source>
        <strain evidence="2 3">2028B</strain>
    </source>
</reference>
<dbReference type="AlphaFoldDB" id="A0A430FDC5"/>
<protein>
    <submittedName>
        <fullName evidence="2">Antitoxin</fullName>
    </submittedName>
</protein>
<organism evidence="2 3">
    <name type="scientific">Bifidobacterium callimiconis</name>
    <dbReference type="NCBI Taxonomy" id="2306973"/>
    <lineage>
        <taxon>Bacteria</taxon>
        <taxon>Bacillati</taxon>
        <taxon>Actinomycetota</taxon>
        <taxon>Actinomycetes</taxon>
        <taxon>Bifidobacteriales</taxon>
        <taxon>Bifidobacteriaceae</taxon>
        <taxon>Bifidobacterium</taxon>
    </lineage>
</organism>
<feature type="region of interest" description="Disordered" evidence="1">
    <location>
        <begin position="41"/>
        <end position="77"/>
    </location>
</feature>
<dbReference type="OrthoDB" id="9798485at2"/>
<dbReference type="Proteomes" id="UP000288607">
    <property type="component" value="Unassembled WGS sequence"/>
</dbReference>
<feature type="compositionally biased region" description="Basic and acidic residues" evidence="1">
    <location>
        <begin position="41"/>
        <end position="53"/>
    </location>
</feature>
<evidence type="ECO:0000313" key="3">
    <source>
        <dbReference type="Proteomes" id="UP000288607"/>
    </source>
</evidence>
<dbReference type="EMBL" id="QXGJ01000005">
    <property type="protein sequence ID" value="RSX50884.1"/>
    <property type="molecule type" value="Genomic_DNA"/>
</dbReference>
<dbReference type="RefSeq" id="WP_126030060.1">
    <property type="nucleotide sequence ID" value="NZ_QXGJ01000005.1"/>
</dbReference>
<sequence length="77" mass="8580">MNSASGNKPGKGTLTGDQLDRIFDEGEDVLQYADLEHPIVEHHPPREKPENIEARQQANAHEGKVFTSIDDLMRDLG</sequence>